<dbReference type="InterPro" id="IPR014756">
    <property type="entry name" value="Ig_E-set"/>
</dbReference>
<dbReference type="InterPro" id="IPR002909">
    <property type="entry name" value="IPT_dom"/>
</dbReference>
<dbReference type="SUPFAM" id="SSF81296">
    <property type="entry name" value="E set domains"/>
    <property type="match status" value="1"/>
</dbReference>
<name>A0ABY2BMU6_9ACTN</name>
<proteinExistence type="predicted"/>
<dbReference type="EMBL" id="SLWM01000004">
    <property type="protein sequence ID" value="TCO25623.1"/>
    <property type="molecule type" value="Genomic_DNA"/>
</dbReference>
<protein>
    <recommendedName>
        <fullName evidence="1">IPT/TIG domain-containing protein</fullName>
    </recommendedName>
</protein>
<feature type="domain" description="IPT/TIG" evidence="1">
    <location>
        <begin position="50"/>
        <end position="127"/>
    </location>
</feature>
<accession>A0ABY2BMU6</accession>
<gene>
    <name evidence="2" type="ORF">EV644_104127</name>
</gene>
<dbReference type="RefSeq" id="WP_132188479.1">
    <property type="nucleotide sequence ID" value="NZ_SLWM01000004.1"/>
</dbReference>
<organism evidence="2 3">
    <name type="scientific">Kribbella orskensis</name>
    <dbReference type="NCBI Taxonomy" id="2512216"/>
    <lineage>
        <taxon>Bacteria</taxon>
        <taxon>Bacillati</taxon>
        <taxon>Actinomycetota</taxon>
        <taxon>Actinomycetes</taxon>
        <taxon>Propionibacteriales</taxon>
        <taxon>Kribbellaceae</taxon>
        <taxon>Kribbella</taxon>
    </lineage>
</organism>
<sequence>MSLLRRLIEAHRAQPEARLEIVQAGGTACPWGIDSVELRDPLEGTPEMVAGPLEGGTEVKINGAGLVGVSEVYFGDLKATRMIDGSGFAGQFMYVCSPPSTKAGKVRLTLKSPGGVRISPPSAVFEYSSSGLSNSNGANCLA</sequence>
<evidence type="ECO:0000259" key="1">
    <source>
        <dbReference type="Pfam" id="PF01833"/>
    </source>
</evidence>
<dbReference type="InterPro" id="IPR013783">
    <property type="entry name" value="Ig-like_fold"/>
</dbReference>
<reference evidence="2 3" key="1">
    <citation type="journal article" date="2015" name="Stand. Genomic Sci.">
        <title>Genomic Encyclopedia of Bacterial and Archaeal Type Strains, Phase III: the genomes of soil and plant-associated and newly described type strains.</title>
        <authorList>
            <person name="Whitman W.B."/>
            <person name="Woyke T."/>
            <person name="Klenk H.P."/>
            <person name="Zhou Y."/>
            <person name="Lilburn T.G."/>
            <person name="Beck B.J."/>
            <person name="De Vos P."/>
            <person name="Vandamme P."/>
            <person name="Eisen J.A."/>
            <person name="Garrity G."/>
            <person name="Hugenholtz P."/>
            <person name="Kyrpides N.C."/>
        </authorList>
    </citation>
    <scope>NUCLEOTIDE SEQUENCE [LARGE SCALE GENOMIC DNA]</scope>
    <source>
        <strain evidence="2 3">VKM Ac-2538</strain>
    </source>
</reference>
<evidence type="ECO:0000313" key="2">
    <source>
        <dbReference type="EMBL" id="TCO25623.1"/>
    </source>
</evidence>
<dbReference type="Pfam" id="PF01833">
    <property type="entry name" value="TIG"/>
    <property type="match status" value="1"/>
</dbReference>
<dbReference type="Proteomes" id="UP000295818">
    <property type="component" value="Unassembled WGS sequence"/>
</dbReference>
<dbReference type="Gene3D" id="2.60.40.10">
    <property type="entry name" value="Immunoglobulins"/>
    <property type="match status" value="1"/>
</dbReference>
<keyword evidence="3" id="KW-1185">Reference proteome</keyword>
<comment type="caution">
    <text evidence="2">The sequence shown here is derived from an EMBL/GenBank/DDBJ whole genome shotgun (WGS) entry which is preliminary data.</text>
</comment>
<dbReference type="CDD" id="cd00102">
    <property type="entry name" value="IPT"/>
    <property type="match status" value="1"/>
</dbReference>
<evidence type="ECO:0000313" key="3">
    <source>
        <dbReference type="Proteomes" id="UP000295818"/>
    </source>
</evidence>